<evidence type="ECO:0000313" key="1">
    <source>
        <dbReference type="EMBL" id="GIY91666.1"/>
    </source>
</evidence>
<dbReference type="AlphaFoldDB" id="A0AAV4XCI7"/>
<name>A0AAV4XCI7_CAEEX</name>
<organism evidence="1 2">
    <name type="scientific">Caerostris extrusa</name>
    <name type="common">Bark spider</name>
    <name type="synonym">Caerostris bankana</name>
    <dbReference type="NCBI Taxonomy" id="172846"/>
    <lineage>
        <taxon>Eukaryota</taxon>
        <taxon>Metazoa</taxon>
        <taxon>Ecdysozoa</taxon>
        <taxon>Arthropoda</taxon>
        <taxon>Chelicerata</taxon>
        <taxon>Arachnida</taxon>
        <taxon>Araneae</taxon>
        <taxon>Araneomorphae</taxon>
        <taxon>Entelegynae</taxon>
        <taxon>Araneoidea</taxon>
        <taxon>Araneidae</taxon>
        <taxon>Caerostris</taxon>
    </lineage>
</organism>
<dbReference type="Proteomes" id="UP001054945">
    <property type="component" value="Unassembled WGS sequence"/>
</dbReference>
<evidence type="ECO:0000313" key="2">
    <source>
        <dbReference type="Proteomes" id="UP001054945"/>
    </source>
</evidence>
<gene>
    <name evidence="1" type="ORF">CEXT_49761</name>
</gene>
<keyword evidence="2" id="KW-1185">Reference proteome</keyword>
<sequence>MDHSSDLSTSGNTKNETMWQLIAYPKRLISLNDSFVFSFPGKKIIKGRTAERRDATSFSFQVNRFFFFFFSRNGIEIPDGHGNKIRILTGKDARKFLLHYV</sequence>
<evidence type="ECO:0008006" key="3">
    <source>
        <dbReference type="Google" id="ProtNLM"/>
    </source>
</evidence>
<accession>A0AAV4XCI7</accession>
<protein>
    <recommendedName>
        <fullName evidence="3">LAGLIDADG homing endonuclease</fullName>
    </recommendedName>
</protein>
<comment type="caution">
    <text evidence="1">The sequence shown here is derived from an EMBL/GenBank/DDBJ whole genome shotgun (WGS) entry which is preliminary data.</text>
</comment>
<proteinExistence type="predicted"/>
<dbReference type="EMBL" id="BPLR01017441">
    <property type="protein sequence ID" value="GIY91666.1"/>
    <property type="molecule type" value="Genomic_DNA"/>
</dbReference>
<reference evidence="1 2" key="1">
    <citation type="submission" date="2021-06" db="EMBL/GenBank/DDBJ databases">
        <title>Caerostris extrusa draft genome.</title>
        <authorList>
            <person name="Kono N."/>
            <person name="Arakawa K."/>
        </authorList>
    </citation>
    <scope>NUCLEOTIDE SEQUENCE [LARGE SCALE GENOMIC DNA]</scope>
</reference>